<dbReference type="SUPFAM" id="SSF50249">
    <property type="entry name" value="Nucleic acid-binding proteins"/>
    <property type="match status" value="1"/>
</dbReference>
<evidence type="ECO:0000256" key="1">
    <source>
        <dbReference type="SAM" id="MobiDB-lite"/>
    </source>
</evidence>
<gene>
    <name evidence="2" type="ORF">PGLA2088_LOCUS3112</name>
</gene>
<feature type="region of interest" description="Disordered" evidence="1">
    <location>
        <begin position="1"/>
        <end position="80"/>
    </location>
</feature>
<comment type="caution">
    <text evidence="2">The sequence shown here is derived from an EMBL/GenBank/DDBJ whole genome shotgun (WGS) entry which is preliminary data.</text>
</comment>
<name>A0A813I457_POLGL</name>
<dbReference type="EMBL" id="CAJNNW010002622">
    <property type="protein sequence ID" value="CAE8644502.1"/>
    <property type="molecule type" value="Genomic_DNA"/>
</dbReference>
<feature type="compositionally biased region" description="Basic and acidic residues" evidence="1">
    <location>
        <begin position="63"/>
        <end position="73"/>
    </location>
</feature>
<dbReference type="Gene3D" id="2.40.50.140">
    <property type="entry name" value="Nucleic acid-binding proteins"/>
    <property type="match status" value="1"/>
</dbReference>
<dbReference type="Proteomes" id="UP000626109">
    <property type="component" value="Unassembled WGS sequence"/>
</dbReference>
<proteinExistence type="predicted"/>
<reference evidence="2" key="1">
    <citation type="submission" date="2021-02" db="EMBL/GenBank/DDBJ databases">
        <authorList>
            <person name="Dougan E. K."/>
            <person name="Rhodes N."/>
            <person name="Thang M."/>
            <person name="Chan C."/>
        </authorList>
    </citation>
    <scope>NUCLEOTIDE SEQUENCE</scope>
</reference>
<evidence type="ECO:0000313" key="2">
    <source>
        <dbReference type="EMBL" id="CAE8644502.1"/>
    </source>
</evidence>
<feature type="compositionally biased region" description="Low complexity" evidence="1">
    <location>
        <begin position="36"/>
        <end position="62"/>
    </location>
</feature>
<evidence type="ECO:0000313" key="3">
    <source>
        <dbReference type="Proteomes" id="UP000626109"/>
    </source>
</evidence>
<protein>
    <recommendedName>
        <fullName evidence="4">CSD domain-containing protein</fullName>
    </recommendedName>
</protein>
<organism evidence="2 3">
    <name type="scientific">Polarella glacialis</name>
    <name type="common">Dinoflagellate</name>
    <dbReference type="NCBI Taxonomy" id="89957"/>
    <lineage>
        <taxon>Eukaryota</taxon>
        <taxon>Sar</taxon>
        <taxon>Alveolata</taxon>
        <taxon>Dinophyceae</taxon>
        <taxon>Suessiales</taxon>
        <taxon>Suessiaceae</taxon>
        <taxon>Polarella</taxon>
    </lineage>
</organism>
<sequence>MGGRLGCPSRRPSSDEVPGGSQGETGRLEQPSSKNSAAAAAESLEPEGGSSSSASGLPAGEAGKTEGSEGIEKEAEDSSELLREAELRRLQTETAPLDEATRSLLRDVAPGLQGRFEGNAYVLGPPISEAPKEADKDGHPTAHACRGTVQLFNAQKGYGILSNEETGNEAFFSAEGLSGIQVKEGDRVLYLEDHELIEGQVCAIDIKLRT</sequence>
<dbReference type="InterPro" id="IPR012340">
    <property type="entry name" value="NA-bd_OB-fold"/>
</dbReference>
<dbReference type="AlphaFoldDB" id="A0A813I457"/>
<accession>A0A813I457</accession>
<evidence type="ECO:0008006" key="4">
    <source>
        <dbReference type="Google" id="ProtNLM"/>
    </source>
</evidence>